<evidence type="ECO:0000313" key="3">
    <source>
        <dbReference type="Proteomes" id="UP001530400"/>
    </source>
</evidence>
<feature type="transmembrane region" description="Helical" evidence="1">
    <location>
        <begin position="317"/>
        <end position="341"/>
    </location>
</feature>
<keyword evidence="1" id="KW-1133">Transmembrane helix</keyword>
<dbReference type="Proteomes" id="UP001530400">
    <property type="component" value="Unassembled WGS sequence"/>
</dbReference>
<name>A0ABD3QNU7_9STRA</name>
<comment type="caution">
    <text evidence="2">The sequence shown here is derived from an EMBL/GenBank/DDBJ whole genome shotgun (WGS) entry which is preliminary data.</text>
</comment>
<dbReference type="AlphaFoldDB" id="A0ABD3QNU7"/>
<evidence type="ECO:0000313" key="2">
    <source>
        <dbReference type="EMBL" id="KAL3801748.1"/>
    </source>
</evidence>
<keyword evidence="1" id="KW-0472">Membrane</keyword>
<proteinExistence type="predicted"/>
<reference evidence="2 3" key="1">
    <citation type="submission" date="2024-10" db="EMBL/GenBank/DDBJ databases">
        <title>Updated reference genomes for cyclostephanoid diatoms.</title>
        <authorList>
            <person name="Roberts W.R."/>
            <person name="Alverson A.J."/>
        </authorList>
    </citation>
    <scope>NUCLEOTIDE SEQUENCE [LARGE SCALE GENOMIC DNA]</scope>
    <source>
        <strain evidence="2 3">AJA010-31</strain>
    </source>
</reference>
<protein>
    <recommendedName>
        <fullName evidence="4">SEA domain-containing protein</fullName>
    </recommendedName>
</protein>
<evidence type="ECO:0000256" key="1">
    <source>
        <dbReference type="SAM" id="Phobius"/>
    </source>
</evidence>
<keyword evidence="3" id="KW-1185">Reference proteome</keyword>
<organism evidence="2 3">
    <name type="scientific">Cyclotella atomus</name>
    <dbReference type="NCBI Taxonomy" id="382360"/>
    <lineage>
        <taxon>Eukaryota</taxon>
        <taxon>Sar</taxon>
        <taxon>Stramenopiles</taxon>
        <taxon>Ochrophyta</taxon>
        <taxon>Bacillariophyta</taxon>
        <taxon>Coscinodiscophyceae</taxon>
        <taxon>Thalassiosirophycidae</taxon>
        <taxon>Stephanodiscales</taxon>
        <taxon>Stephanodiscaceae</taxon>
        <taxon>Cyclotella</taxon>
    </lineage>
</organism>
<accession>A0ABD3QNU7</accession>
<keyword evidence="1" id="KW-0812">Transmembrane</keyword>
<dbReference type="EMBL" id="JALLPJ020000123">
    <property type="protein sequence ID" value="KAL3801748.1"/>
    <property type="molecule type" value="Genomic_DNA"/>
</dbReference>
<gene>
    <name evidence="2" type="ORF">ACHAWO_013897</name>
</gene>
<evidence type="ECO:0008006" key="4">
    <source>
        <dbReference type="Google" id="ProtNLM"/>
    </source>
</evidence>
<sequence>MTVTTSKKTLQQIDDRRTKAESAGAVGANSTLSNDINMLLFGDVFTDGVNYEDTAGEQDAFDGYIDSEIEQTPAANEGAEKDTAASDELQAGVDSVSIEDVFLQDESAESNNSNDEDEATVIKGVAFNVDTTSVICSSGNLATHGDEFKSESSQIQQVIEFDYDLTLKSGSDFDATLKDFESSLLSYLGYALESSGCVLGRRQLQQQTAQSVVLQKISSTPEDSLNQRAAVCNESMISVHDSSECYPIKGYVTSYYSGDSTMEDQVAQSIRGLIAKGMSSKSITSDSVLKTNFVISRTTTEINMLARSEPQAESKSIASIIGMFGVGLVAVVVVGLSVFMLKRKYENGGAKKSGAMPSEVENAIQLDISNDDPHDIDAQQSFYGNSISSASTELVSNRRPRPKPTVNPLYLEEGAILEETLSEDEAEDALPSFHPDCMCLDN</sequence>